<dbReference type="OrthoDB" id="3693611at2759"/>
<protein>
    <submittedName>
        <fullName evidence="2">Uncharacterized protein</fullName>
    </submittedName>
</protein>
<evidence type="ECO:0000313" key="2">
    <source>
        <dbReference type="EMBL" id="KAH7071700.1"/>
    </source>
</evidence>
<dbReference type="Proteomes" id="UP000813461">
    <property type="component" value="Unassembled WGS sequence"/>
</dbReference>
<comment type="caution">
    <text evidence="2">The sequence shown here is derived from an EMBL/GenBank/DDBJ whole genome shotgun (WGS) entry which is preliminary data.</text>
</comment>
<feature type="compositionally biased region" description="Polar residues" evidence="1">
    <location>
        <begin position="208"/>
        <end position="231"/>
    </location>
</feature>
<keyword evidence="3" id="KW-1185">Reference proteome</keyword>
<feature type="compositionally biased region" description="Polar residues" evidence="1">
    <location>
        <begin position="240"/>
        <end position="249"/>
    </location>
</feature>
<evidence type="ECO:0000256" key="1">
    <source>
        <dbReference type="SAM" id="MobiDB-lite"/>
    </source>
</evidence>
<reference evidence="2" key="1">
    <citation type="journal article" date="2021" name="Nat. Commun.">
        <title>Genetic determinants of endophytism in the Arabidopsis root mycobiome.</title>
        <authorList>
            <person name="Mesny F."/>
            <person name="Miyauchi S."/>
            <person name="Thiergart T."/>
            <person name="Pickel B."/>
            <person name="Atanasova L."/>
            <person name="Karlsson M."/>
            <person name="Huettel B."/>
            <person name="Barry K.W."/>
            <person name="Haridas S."/>
            <person name="Chen C."/>
            <person name="Bauer D."/>
            <person name="Andreopoulos W."/>
            <person name="Pangilinan J."/>
            <person name="LaButti K."/>
            <person name="Riley R."/>
            <person name="Lipzen A."/>
            <person name="Clum A."/>
            <person name="Drula E."/>
            <person name="Henrissat B."/>
            <person name="Kohler A."/>
            <person name="Grigoriev I.V."/>
            <person name="Martin F.M."/>
            <person name="Hacquard S."/>
        </authorList>
    </citation>
    <scope>NUCLEOTIDE SEQUENCE</scope>
    <source>
        <strain evidence="2">MPI-SDFR-AT-0120</strain>
    </source>
</reference>
<accession>A0A8K0VTG9</accession>
<sequence>MTTITLPVPTIGSTTEDKAVTCDKVGGITNNANVKDNSPSTLSKTQKKKMREQARKEKKARAETIKKIQSSKTKDTFAKTDFVIVNDKTAAATSSPPVPETFSADTTSQSSTNTVSDTASLSDVTAPRDETDETDRLADSFTLEERGLDASQNKKCPAPLLRDTNKLRKKVPVKKGRVPLDETAKKNHNMHTYTLAAVITKHKEKKMTSTPSQTSEKTSPISRRSSGSNTPAVVPATALQAKSPSSAASTARAGERYEVPIIDKSLDFFMANHVPDSTKSRDILDEDLEDMYASGPAIWPTPDIVTHQMNKCSFMESSGAIINAGPEEKNIAICMDTAFPPHDAPGADQVPEGLPPTEDEDLVASGDFSCVTLAQNLLASSTNTPLDILSTEVVDNDCLPTINLLAPPKMSEETYVLKFLALPNGSGQDIAERKLIDKLVSLHVLPYVSPQSAGRKQKPKSQMSQKLDTTIASVFSAAEGVMESIEKSQVEGTTEMPTMDVSTDLEASTTKEFITGDACSDSSDTNKNSPYRQSSSRSRSGTPSSSVSSRRSSTPRVAEVHLARNTFLGHTSLEDFIDALDFKQDGTTTKYDILHTFATLSSAEFEAMHGESPDIIDFDLDAIDVRRKIKLGRTSLYTFLCAVTFDGHDIARVADVISTFRTAALSHTAPSDKLKMALMFEQ</sequence>
<feature type="compositionally biased region" description="Polar residues" evidence="1">
    <location>
        <begin position="28"/>
        <end position="44"/>
    </location>
</feature>
<feature type="region of interest" description="Disordered" evidence="1">
    <location>
        <begin position="202"/>
        <end position="253"/>
    </location>
</feature>
<feature type="region of interest" description="Disordered" evidence="1">
    <location>
        <begin position="88"/>
        <end position="136"/>
    </location>
</feature>
<feature type="region of interest" description="Disordered" evidence="1">
    <location>
        <begin position="513"/>
        <end position="557"/>
    </location>
</feature>
<feature type="region of interest" description="Disordered" evidence="1">
    <location>
        <begin position="28"/>
        <end position="67"/>
    </location>
</feature>
<feature type="compositionally biased region" description="Polar residues" evidence="1">
    <location>
        <begin position="520"/>
        <end position="533"/>
    </location>
</feature>
<feature type="compositionally biased region" description="Basic and acidic residues" evidence="1">
    <location>
        <begin position="51"/>
        <end position="67"/>
    </location>
</feature>
<feature type="compositionally biased region" description="Basic and acidic residues" evidence="1">
    <location>
        <begin position="126"/>
        <end position="136"/>
    </location>
</feature>
<name>A0A8K0VTG9_9PLEO</name>
<dbReference type="AlphaFoldDB" id="A0A8K0VTG9"/>
<organism evidence="2 3">
    <name type="scientific">Paraphoma chrysanthemicola</name>
    <dbReference type="NCBI Taxonomy" id="798071"/>
    <lineage>
        <taxon>Eukaryota</taxon>
        <taxon>Fungi</taxon>
        <taxon>Dikarya</taxon>
        <taxon>Ascomycota</taxon>
        <taxon>Pezizomycotina</taxon>
        <taxon>Dothideomycetes</taxon>
        <taxon>Pleosporomycetidae</taxon>
        <taxon>Pleosporales</taxon>
        <taxon>Pleosporineae</taxon>
        <taxon>Phaeosphaeriaceae</taxon>
        <taxon>Paraphoma</taxon>
    </lineage>
</organism>
<gene>
    <name evidence="2" type="ORF">FB567DRAFT_554348</name>
</gene>
<feature type="compositionally biased region" description="Low complexity" evidence="1">
    <location>
        <begin position="534"/>
        <end position="557"/>
    </location>
</feature>
<evidence type="ECO:0000313" key="3">
    <source>
        <dbReference type="Proteomes" id="UP000813461"/>
    </source>
</evidence>
<dbReference type="EMBL" id="JAGMVJ010000024">
    <property type="protein sequence ID" value="KAH7071700.1"/>
    <property type="molecule type" value="Genomic_DNA"/>
</dbReference>
<feature type="compositionally biased region" description="Polar residues" evidence="1">
    <location>
        <begin position="103"/>
        <end position="123"/>
    </location>
</feature>
<proteinExistence type="predicted"/>